<accession>A0AAQ0APT5</accession>
<dbReference type="InterPro" id="IPR052189">
    <property type="entry name" value="L-asp_N-monooxygenase_NS-form"/>
</dbReference>
<dbReference type="Proteomes" id="UP000516316">
    <property type="component" value="Chromosome"/>
</dbReference>
<dbReference type="SUPFAM" id="SSF51905">
    <property type="entry name" value="FAD/NAD(P)-binding domain"/>
    <property type="match status" value="2"/>
</dbReference>
<name>A0AAQ0APT5_9PSED</name>
<dbReference type="PANTHER" id="PTHR40254">
    <property type="entry name" value="BLR0577 PROTEIN"/>
    <property type="match status" value="1"/>
</dbReference>
<dbReference type="EMBL" id="CP061079">
    <property type="protein sequence ID" value="QNR46183.1"/>
    <property type="molecule type" value="Genomic_DNA"/>
</dbReference>
<proteinExistence type="predicted"/>
<organism evidence="2 3">
    <name type="scientific">Pseudomonas chlororaphis</name>
    <dbReference type="NCBI Taxonomy" id="587753"/>
    <lineage>
        <taxon>Bacteria</taxon>
        <taxon>Pseudomonadati</taxon>
        <taxon>Pseudomonadota</taxon>
        <taxon>Gammaproteobacteria</taxon>
        <taxon>Pseudomonadales</taxon>
        <taxon>Pseudomonadaceae</taxon>
        <taxon>Pseudomonas</taxon>
    </lineage>
</organism>
<dbReference type="InterPro" id="IPR036188">
    <property type="entry name" value="FAD/NAD-bd_sf"/>
</dbReference>
<dbReference type="AlphaFoldDB" id="A0AAQ0APT5"/>
<evidence type="ECO:0000313" key="2">
    <source>
        <dbReference type="EMBL" id="QNR46183.1"/>
    </source>
</evidence>
<feature type="domain" description="FAD-dependent urate hydroxylase HpyO/Asp monooxygenase CreE-like FAD/NAD(P)-binding" evidence="1">
    <location>
        <begin position="5"/>
        <end position="152"/>
    </location>
</feature>
<evidence type="ECO:0000313" key="3">
    <source>
        <dbReference type="Proteomes" id="UP000516316"/>
    </source>
</evidence>
<dbReference type="Pfam" id="PF13454">
    <property type="entry name" value="NAD_binding_9"/>
    <property type="match status" value="1"/>
</dbReference>
<dbReference type="Gene3D" id="3.50.50.60">
    <property type="entry name" value="FAD/NAD(P)-binding domain"/>
    <property type="match status" value="1"/>
</dbReference>
<gene>
    <name evidence="2" type="ORF">HLB40_21275</name>
</gene>
<protein>
    <submittedName>
        <fullName evidence="2">FAD/NAD(P)-binding protein</fullName>
    </submittedName>
</protein>
<evidence type="ECO:0000259" key="1">
    <source>
        <dbReference type="Pfam" id="PF13454"/>
    </source>
</evidence>
<dbReference type="InterPro" id="IPR038732">
    <property type="entry name" value="HpyO/CreE_NAD-binding"/>
</dbReference>
<reference evidence="2 3" key="1">
    <citation type="submission" date="2020-09" db="EMBL/GenBank/DDBJ databases">
        <title>The Genome Sequence of Pseudomonas chlororaphis strain Qlu-1 - A phenazine-derivative-producing strain.</title>
        <authorList>
            <person name="Li L."/>
            <person name="Liu K."/>
        </authorList>
    </citation>
    <scope>NUCLEOTIDE SEQUENCE [LARGE SCALE GENOMIC DNA]</scope>
    <source>
        <strain evidence="3">qlu-1</strain>
    </source>
</reference>
<dbReference type="PANTHER" id="PTHR40254:SF1">
    <property type="entry name" value="BLR0577 PROTEIN"/>
    <property type="match status" value="1"/>
</dbReference>
<dbReference type="RefSeq" id="WP_101283087.1">
    <property type="nucleotide sequence ID" value="NZ_CP025309.1"/>
</dbReference>
<sequence length="465" mass="51667">MKTLVVIGAGFSGAVTAAQFLRRSPPGVRVVLINRSGAMARGLAYGTNSSLHLLNVPAGNMSAYVDEPDHFLRFCQAQDAAYTASSFVPRKLYGDYLASVLDFSEAHCSENVRLERLISEVYRITPSGAGAVLELENGEQLKADQVVLAFGNFSPLDIPGFSCLINSPYYQSDPWSFSLKERADMDDRSILLIGSGLTALDVALGLLQQGHRGPIHMVSRRGLHPLPHRPQRHVQQMSLIWVEKLLKVMPTVRAYMREIRSEIEAGRREGLDWRDLLAALRSYTPSLWARLPSTERRRFLRHVQPYWDVHRHRVAPEAYLRFQEALASGQINPVAGRIKSIDSSADGLRIGIQLRGGQQIEPIDVARVINCTGPNTNLRCVDSPLINQLRKDGLVQLDPFGLGLCVDARLSVKNAKGISSSWLYYVGPMLKADYWEATAVPELRQHAKNLACLLAENTQYNSTSI</sequence>